<sequence>MNASPRVLGLAAVATALLVSGCGGGSATTAGAQPSPGGAGGGGAAFAECMRKNGVDVPMRRPGGGAPTARPSGSPFARPSGGPGGFGTMSPEMRKAFEACRSLMPQGRRGPGGQGQGFDPSAMQAFRSCMKDNGAELPEKGGMRQLKTEDPAVAKALDKCRPLLPTTPPTPQPTT</sequence>
<keyword evidence="4" id="KW-1185">Reference proteome</keyword>
<evidence type="ECO:0000256" key="2">
    <source>
        <dbReference type="SAM" id="SignalP"/>
    </source>
</evidence>
<reference evidence="3" key="1">
    <citation type="journal article" date="2014" name="Int. J. Syst. Evol. Microbiol.">
        <title>Complete genome sequence of Corynebacterium casei LMG S-19264T (=DSM 44701T), isolated from a smear-ripened cheese.</title>
        <authorList>
            <consortium name="US DOE Joint Genome Institute (JGI-PGF)"/>
            <person name="Walter F."/>
            <person name="Albersmeier A."/>
            <person name="Kalinowski J."/>
            <person name="Ruckert C."/>
        </authorList>
    </citation>
    <scope>NUCLEOTIDE SEQUENCE</scope>
    <source>
        <strain evidence="3">JCM 13064</strain>
    </source>
</reference>
<organism evidence="3 4">
    <name type="scientific">Sphaerisporangium melleum</name>
    <dbReference type="NCBI Taxonomy" id="321316"/>
    <lineage>
        <taxon>Bacteria</taxon>
        <taxon>Bacillati</taxon>
        <taxon>Actinomycetota</taxon>
        <taxon>Actinomycetes</taxon>
        <taxon>Streptosporangiales</taxon>
        <taxon>Streptosporangiaceae</taxon>
        <taxon>Sphaerisporangium</taxon>
    </lineage>
</organism>
<feature type="signal peptide" evidence="2">
    <location>
        <begin position="1"/>
        <end position="32"/>
    </location>
</feature>
<protein>
    <submittedName>
        <fullName evidence="3">Uncharacterized protein</fullName>
    </submittedName>
</protein>
<evidence type="ECO:0000313" key="3">
    <source>
        <dbReference type="EMBL" id="GGK96877.1"/>
    </source>
</evidence>
<feature type="chain" id="PRO_5038101468" evidence="2">
    <location>
        <begin position="33"/>
        <end position="175"/>
    </location>
</feature>
<reference evidence="3" key="2">
    <citation type="submission" date="2020-09" db="EMBL/GenBank/DDBJ databases">
        <authorList>
            <person name="Sun Q."/>
            <person name="Ohkuma M."/>
        </authorList>
    </citation>
    <scope>NUCLEOTIDE SEQUENCE</scope>
    <source>
        <strain evidence="3">JCM 13064</strain>
    </source>
</reference>
<comment type="caution">
    <text evidence="3">The sequence shown here is derived from an EMBL/GenBank/DDBJ whole genome shotgun (WGS) entry which is preliminary data.</text>
</comment>
<proteinExistence type="predicted"/>
<gene>
    <name evidence="3" type="ORF">GCM10007964_43860</name>
</gene>
<evidence type="ECO:0000313" key="4">
    <source>
        <dbReference type="Proteomes" id="UP000645217"/>
    </source>
</evidence>
<feature type="compositionally biased region" description="Low complexity" evidence="1">
    <location>
        <begin position="27"/>
        <end position="36"/>
    </location>
</feature>
<dbReference type="Proteomes" id="UP000645217">
    <property type="component" value="Unassembled WGS sequence"/>
</dbReference>
<name>A0A917RA37_9ACTN</name>
<dbReference type="PROSITE" id="PS51257">
    <property type="entry name" value="PROKAR_LIPOPROTEIN"/>
    <property type="match status" value="1"/>
</dbReference>
<dbReference type="AlphaFoldDB" id="A0A917RA37"/>
<dbReference type="EMBL" id="BMNT01000024">
    <property type="protein sequence ID" value="GGK96877.1"/>
    <property type="molecule type" value="Genomic_DNA"/>
</dbReference>
<feature type="compositionally biased region" description="Basic and acidic residues" evidence="1">
    <location>
        <begin position="129"/>
        <end position="153"/>
    </location>
</feature>
<keyword evidence="2" id="KW-0732">Signal</keyword>
<evidence type="ECO:0000256" key="1">
    <source>
        <dbReference type="SAM" id="MobiDB-lite"/>
    </source>
</evidence>
<accession>A0A917RA37</accession>
<feature type="region of interest" description="Disordered" evidence="1">
    <location>
        <begin position="24"/>
        <end position="153"/>
    </location>
</feature>
<dbReference type="RefSeq" id="WP_189164900.1">
    <property type="nucleotide sequence ID" value="NZ_BMNT01000024.1"/>
</dbReference>